<dbReference type="SUPFAM" id="SSF53098">
    <property type="entry name" value="Ribonuclease H-like"/>
    <property type="match status" value="1"/>
</dbReference>
<accession>A0AAD4W814</accession>
<dbReference type="Proteomes" id="UP001054821">
    <property type="component" value="Chromosome 3"/>
</dbReference>
<organism evidence="2 3">
    <name type="scientific">Prunus dulcis</name>
    <name type="common">Almond</name>
    <name type="synonym">Amygdalus dulcis</name>
    <dbReference type="NCBI Taxonomy" id="3755"/>
    <lineage>
        <taxon>Eukaryota</taxon>
        <taxon>Viridiplantae</taxon>
        <taxon>Streptophyta</taxon>
        <taxon>Embryophyta</taxon>
        <taxon>Tracheophyta</taxon>
        <taxon>Spermatophyta</taxon>
        <taxon>Magnoliopsida</taxon>
        <taxon>eudicotyledons</taxon>
        <taxon>Gunneridae</taxon>
        <taxon>Pentapetalae</taxon>
        <taxon>rosids</taxon>
        <taxon>fabids</taxon>
        <taxon>Rosales</taxon>
        <taxon>Rosaceae</taxon>
        <taxon>Amygdaloideae</taxon>
        <taxon>Amygdaleae</taxon>
        <taxon>Prunus</taxon>
    </lineage>
</organism>
<dbReference type="InterPro" id="IPR012337">
    <property type="entry name" value="RNaseH-like_sf"/>
</dbReference>
<comment type="caution">
    <text evidence="2">The sequence shown here is derived from an EMBL/GenBank/DDBJ whole genome shotgun (WGS) entry which is preliminary data.</text>
</comment>
<protein>
    <recommendedName>
        <fullName evidence="4">RNase H type-1 domain-containing protein</fullName>
    </recommendedName>
</protein>
<gene>
    <name evidence="2" type="ORF">L3X38_017805</name>
</gene>
<keyword evidence="3" id="KW-1185">Reference proteome</keyword>
<feature type="region of interest" description="Disordered" evidence="1">
    <location>
        <begin position="1"/>
        <end position="22"/>
    </location>
</feature>
<dbReference type="Gene3D" id="3.30.420.10">
    <property type="entry name" value="Ribonuclease H-like superfamily/Ribonuclease H"/>
    <property type="match status" value="1"/>
</dbReference>
<dbReference type="GO" id="GO:0003676">
    <property type="term" value="F:nucleic acid binding"/>
    <property type="evidence" value="ECO:0007669"/>
    <property type="project" value="InterPro"/>
</dbReference>
<sequence>MVTKSKEKGDDTSTTDSNLPNNMWQLHVDGASNHKGARAGVVIITLLEQGEYMAKHPRMVQFLDKVQRHLKEFPTSTIQQVPQAENTHADALASLGSALET</sequence>
<dbReference type="EMBL" id="JAJFAZ020000003">
    <property type="protein sequence ID" value="KAI5338534.1"/>
    <property type="molecule type" value="Genomic_DNA"/>
</dbReference>
<proteinExistence type="predicted"/>
<reference evidence="2 3" key="1">
    <citation type="journal article" date="2022" name="G3 (Bethesda)">
        <title>Whole-genome sequence and methylome profiling of the almond [Prunus dulcis (Mill.) D.A. Webb] cultivar 'Nonpareil'.</title>
        <authorList>
            <person name="D'Amico-Willman K.M."/>
            <person name="Ouma W.Z."/>
            <person name="Meulia T."/>
            <person name="Sideli G.M."/>
            <person name="Gradziel T.M."/>
            <person name="Fresnedo-Ramirez J."/>
        </authorList>
    </citation>
    <scope>NUCLEOTIDE SEQUENCE [LARGE SCALE GENOMIC DNA]</scope>
    <source>
        <strain evidence="2">Clone GOH B32 T37-40</strain>
    </source>
</reference>
<dbReference type="InterPro" id="IPR036397">
    <property type="entry name" value="RNaseH_sf"/>
</dbReference>
<evidence type="ECO:0000313" key="2">
    <source>
        <dbReference type="EMBL" id="KAI5338534.1"/>
    </source>
</evidence>
<dbReference type="PANTHER" id="PTHR48475">
    <property type="entry name" value="RIBONUCLEASE H"/>
    <property type="match status" value="1"/>
</dbReference>
<dbReference type="PANTHER" id="PTHR48475:SF2">
    <property type="entry name" value="RIBONUCLEASE H"/>
    <property type="match status" value="1"/>
</dbReference>
<evidence type="ECO:0008006" key="4">
    <source>
        <dbReference type="Google" id="ProtNLM"/>
    </source>
</evidence>
<name>A0AAD4W814_PRUDU</name>
<dbReference type="AlphaFoldDB" id="A0AAD4W814"/>
<evidence type="ECO:0000313" key="3">
    <source>
        <dbReference type="Proteomes" id="UP001054821"/>
    </source>
</evidence>
<feature type="compositionally biased region" description="Polar residues" evidence="1">
    <location>
        <begin position="12"/>
        <end position="22"/>
    </location>
</feature>
<evidence type="ECO:0000256" key="1">
    <source>
        <dbReference type="SAM" id="MobiDB-lite"/>
    </source>
</evidence>
<feature type="compositionally biased region" description="Basic and acidic residues" evidence="1">
    <location>
        <begin position="1"/>
        <end position="11"/>
    </location>
</feature>